<dbReference type="RefSeq" id="WP_015048608.1">
    <property type="nucleotide sequence ID" value="NC_018868.3"/>
</dbReference>
<dbReference type="eggNOG" id="COG4099">
    <property type="taxonomic scope" value="Bacteria"/>
</dbReference>
<gene>
    <name evidence="3" type="ordered locus">M5M_16625</name>
</gene>
<dbReference type="PROSITE" id="PS51257">
    <property type="entry name" value="PROKAR_LIPOPROTEIN"/>
    <property type="match status" value="1"/>
</dbReference>
<keyword evidence="1 2" id="KW-0732">Signal</keyword>
<reference evidence="3 4" key="1">
    <citation type="journal article" date="2013" name="Genome Announc.">
        <title>Complete genome sequence of Simiduia agarivorans SA1(T), a marine bacterium able to degrade a variety of polysaccharides.</title>
        <authorList>
            <person name="Lin S.Y."/>
            <person name="Shieh W.Y."/>
            <person name="Chen J.S."/>
            <person name="Tang S.L."/>
        </authorList>
    </citation>
    <scope>NUCLEOTIDE SEQUENCE [LARGE SCALE GENOMIC DNA]</scope>
    <source>
        <strain evidence="4">DSM 21679 / JCM 13881 / BCRC 17597 / SA1</strain>
    </source>
</reference>
<dbReference type="STRING" id="1117647.M5M_16625"/>
<evidence type="ECO:0000313" key="4">
    <source>
        <dbReference type="Proteomes" id="UP000000466"/>
    </source>
</evidence>
<proteinExistence type="predicted"/>
<feature type="signal peptide" evidence="2">
    <location>
        <begin position="1"/>
        <end position="19"/>
    </location>
</feature>
<dbReference type="EMBL" id="CP003746">
    <property type="protein sequence ID" value="AFV00456.1"/>
    <property type="molecule type" value="Genomic_DNA"/>
</dbReference>
<dbReference type="Pfam" id="PF00756">
    <property type="entry name" value="Esterase"/>
    <property type="match status" value="1"/>
</dbReference>
<dbReference type="KEGG" id="saga:M5M_16625"/>
<feature type="chain" id="PRO_5003880079" evidence="2">
    <location>
        <begin position="20"/>
        <end position="311"/>
    </location>
</feature>
<sequence>MTKPLNALLCALTAWALSACEPAEDPARLERWSLTSQLDGSERDYFVYLPEGYNAQPDKRWPTILFLHGNGERGNGKSELDYVLTHGPLYEAWVQKRNLPFVIIAPQLPMFDFASTNNYFNERTFDQIPRRQYDGTPEREKPQRLTQPMISYPATDSMSEIDPLLPKGWETIEKDLLEMLSETRRKLRVDKNKTYLTGLSYGGFGSWYMASKYPETFAAVAPVAGWGHPSLMTSISQAQVPVWCFAGGMDPVIPIQHFYPGLNLLRDNSSADIRFTIHADMAHDVWRRVYAGEDIYHWFLQHSTDTHPTDQ</sequence>
<dbReference type="InterPro" id="IPR029058">
    <property type="entry name" value="AB_hydrolase_fold"/>
</dbReference>
<dbReference type="InterPro" id="IPR000801">
    <property type="entry name" value="Esterase-like"/>
</dbReference>
<organism evidence="3 4">
    <name type="scientific">Simiduia agarivorans (strain DSM 21679 / JCM 13881 / BCRC 17597 / SA1)</name>
    <dbReference type="NCBI Taxonomy" id="1117647"/>
    <lineage>
        <taxon>Bacteria</taxon>
        <taxon>Pseudomonadati</taxon>
        <taxon>Pseudomonadota</taxon>
        <taxon>Gammaproteobacteria</taxon>
        <taxon>Cellvibrionales</taxon>
        <taxon>Cellvibrionaceae</taxon>
        <taxon>Simiduia</taxon>
    </lineage>
</organism>
<evidence type="ECO:0000256" key="1">
    <source>
        <dbReference type="ARBA" id="ARBA00022729"/>
    </source>
</evidence>
<dbReference type="AlphaFoldDB" id="K4KQA6"/>
<dbReference type="InterPro" id="IPR050955">
    <property type="entry name" value="Plant_Biomass_Hydrol_Est"/>
</dbReference>
<accession>K4KQA6</accession>
<dbReference type="HOGENOM" id="CLU_064094_1_0_6"/>
<dbReference type="OrthoDB" id="9764953at2"/>
<protein>
    <submittedName>
        <fullName evidence="3">Peptidase-like protein</fullName>
    </submittedName>
</protein>
<dbReference type="Proteomes" id="UP000000466">
    <property type="component" value="Chromosome"/>
</dbReference>
<dbReference type="SUPFAM" id="SSF53474">
    <property type="entry name" value="alpha/beta-Hydrolases"/>
    <property type="match status" value="1"/>
</dbReference>
<evidence type="ECO:0000313" key="3">
    <source>
        <dbReference type="EMBL" id="AFV00456.1"/>
    </source>
</evidence>
<dbReference type="Gene3D" id="3.40.50.1820">
    <property type="entry name" value="alpha/beta hydrolase"/>
    <property type="match status" value="1"/>
</dbReference>
<keyword evidence="4" id="KW-1185">Reference proteome</keyword>
<dbReference type="PANTHER" id="PTHR43037">
    <property type="entry name" value="UNNAMED PRODUCT-RELATED"/>
    <property type="match status" value="1"/>
</dbReference>
<name>K4KQA6_SIMAS</name>
<evidence type="ECO:0000256" key="2">
    <source>
        <dbReference type="SAM" id="SignalP"/>
    </source>
</evidence>
<dbReference type="PANTHER" id="PTHR43037:SF1">
    <property type="entry name" value="BLL1128 PROTEIN"/>
    <property type="match status" value="1"/>
</dbReference>